<evidence type="ECO:0000256" key="2">
    <source>
        <dbReference type="ARBA" id="ARBA00023242"/>
    </source>
</evidence>
<keyword evidence="2" id="KW-0539">Nucleus</keyword>
<dbReference type="PANTHER" id="PTHR13489:SF0">
    <property type="entry name" value="MINI-CHROMOSOME MAINTENANCE COMPLEX-BINDING PROTEIN"/>
    <property type="match status" value="1"/>
</dbReference>
<dbReference type="InterPro" id="IPR019140">
    <property type="entry name" value="MCM_complex-bd"/>
</dbReference>
<dbReference type="OMA" id="CASRQNF"/>
<organism evidence="4 5">
    <name type="scientific">Leptomonas seymouri</name>
    <dbReference type="NCBI Taxonomy" id="5684"/>
    <lineage>
        <taxon>Eukaryota</taxon>
        <taxon>Discoba</taxon>
        <taxon>Euglenozoa</taxon>
        <taxon>Kinetoplastea</taxon>
        <taxon>Metakinetoplastina</taxon>
        <taxon>Trypanosomatida</taxon>
        <taxon>Trypanosomatidae</taxon>
        <taxon>Leishmaniinae</taxon>
        <taxon>Leptomonas</taxon>
    </lineage>
</organism>
<dbReference type="Proteomes" id="UP000038009">
    <property type="component" value="Unassembled WGS sequence"/>
</dbReference>
<evidence type="ECO:0000256" key="3">
    <source>
        <dbReference type="SAM" id="MobiDB-lite"/>
    </source>
</evidence>
<gene>
    <name evidence="4" type="ORF">ABL78_6710</name>
</gene>
<dbReference type="GO" id="GO:0003682">
    <property type="term" value="F:chromatin binding"/>
    <property type="evidence" value="ECO:0007669"/>
    <property type="project" value="TreeGrafter"/>
</dbReference>
<feature type="region of interest" description="Disordered" evidence="3">
    <location>
        <begin position="158"/>
        <end position="199"/>
    </location>
</feature>
<evidence type="ECO:0000256" key="1">
    <source>
        <dbReference type="ARBA" id="ARBA00004123"/>
    </source>
</evidence>
<reference evidence="4 5" key="1">
    <citation type="journal article" date="2015" name="PLoS Pathog.">
        <title>Leptomonas seymouri: Adaptations to the Dixenous Life Cycle Analyzed by Genome Sequencing, Transcriptome Profiling and Co-infection with Leishmania donovani.</title>
        <authorList>
            <person name="Kraeva N."/>
            <person name="Butenko A."/>
            <person name="Hlavacova J."/>
            <person name="Kostygov A."/>
            <person name="Myskova J."/>
            <person name="Grybchuk D."/>
            <person name="Lestinova T."/>
            <person name="Votypka J."/>
            <person name="Volf P."/>
            <person name="Opperdoes F."/>
            <person name="Flegontov P."/>
            <person name="Lukes J."/>
            <person name="Yurchenko V."/>
        </authorList>
    </citation>
    <scope>NUCLEOTIDE SEQUENCE [LARGE SCALE GENOMIC DNA]</scope>
    <source>
        <strain evidence="4 5">ATCC 30220</strain>
    </source>
</reference>
<keyword evidence="5" id="KW-1185">Reference proteome</keyword>
<dbReference type="Pfam" id="PF09739">
    <property type="entry name" value="MCM_bind"/>
    <property type="match status" value="1"/>
</dbReference>
<dbReference type="OrthoDB" id="329666at2759"/>
<protein>
    <submittedName>
        <fullName evidence="4">Uncharacterized protein</fullName>
    </submittedName>
</protein>
<accession>A0A0N1IHX8</accession>
<evidence type="ECO:0000313" key="4">
    <source>
        <dbReference type="EMBL" id="KPI84224.1"/>
    </source>
</evidence>
<dbReference type="PANTHER" id="PTHR13489">
    <property type="entry name" value="MINI-CHROMOSOME MAINTENANCE COMPLEX-BINDING PROTEIN"/>
    <property type="match status" value="1"/>
</dbReference>
<comment type="caution">
    <text evidence="4">The sequence shown here is derived from an EMBL/GenBank/DDBJ whole genome shotgun (WGS) entry which is preliminary data.</text>
</comment>
<sequence length="629" mass="69003">MTTKAEVEKQIRRQSAETGSLSAALQSVQDFLLSPNQRSLAVDVFPSCHLAEAVDQLCRCRGMIQEVQPEVNLFCASSQHFFSSSPATTAAPASSHSKEEDAIELIEVVSLYVIPVPGNDHFYAVDDGAAQNTEAAHAMSSGEVHAERKRRDRECLQTTVSPNSGDEHRLPHCEEESDRSHKVAKTAADDAKTEGASTTAHVTDNATRGGLSLNFPHPSRHPQLQTACIVTVLLPSASSDGELDRHRNRFRMNDVIDFYGFQHFPDDQLAASEEDDFLRFSAWNAAELSKGLVSRLLCMAYHPVSSLHLRCAVSTTPLEAANVAERRAHALRYLSEHLTEGDDLTAEYVLLHLCAKVTAHTDALSVGDLPLLVTSPRLCAEEWSRKLRHITPVAEVLLSSKTLRAPAPARLTPRYNNELNFLQSGLLQVANGSHVTVDCTALGTQDGAWYEGMLALVHKQLLLLEYPYQTLELPVDVSVLALHAAQDLTALHPLFQFALCMRWDPSCSVSPSLVSSRSPEKDAAQSPSHASDAVRRYLNAVRQLPAKAEEVDESISSRASSALLEMARDIPGWNNRDPLLHNNSFSAATSLMRAHAASYMRSNFTTEDIAMVRKLEQARVARLGVDRSG</sequence>
<name>A0A0N1IHX8_LEPSE</name>
<feature type="compositionally biased region" description="Basic and acidic residues" evidence="3">
    <location>
        <begin position="165"/>
        <end position="193"/>
    </location>
</feature>
<dbReference type="VEuPathDB" id="TriTrypDB:Lsey_0277_0030"/>
<dbReference type="GO" id="GO:0006261">
    <property type="term" value="P:DNA-templated DNA replication"/>
    <property type="evidence" value="ECO:0007669"/>
    <property type="project" value="TreeGrafter"/>
</dbReference>
<dbReference type="AlphaFoldDB" id="A0A0N1IHX8"/>
<dbReference type="GO" id="GO:0005634">
    <property type="term" value="C:nucleus"/>
    <property type="evidence" value="ECO:0007669"/>
    <property type="project" value="UniProtKB-SubCell"/>
</dbReference>
<dbReference type="EMBL" id="LJSK01000277">
    <property type="protein sequence ID" value="KPI84224.1"/>
    <property type="molecule type" value="Genomic_DNA"/>
</dbReference>
<comment type="subcellular location">
    <subcellularLocation>
        <location evidence="1">Nucleus</location>
    </subcellularLocation>
</comment>
<evidence type="ECO:0000313" key="5">
    <source>
        <dbReference type="Proteomes" id="UP000038009"/>
    </source>
</evidence>
<proteinExistence type="predicted"/>